<evidence type="ECO:0000313" key="1">
    <source>
        <dbReference type="EnsemblMetazoa" id="GAUT037636-PA"/>
    </source>
</evidence>
<dbReference type="Proteomes" id="UP000078200">
    <property type="component" value="Unassembled WGS sequence"/>
</dbReference>
<dbReference type="EnsemblMetazoa" id="GAUT037636-RA">
    <property type="protein sequence ID" value="GAUT037636-PA"/>
    <property type="gene ID" value="GAUT037636"/>
</dbReference>
<keyword evidence="2" id="KW-1185">Reference proteome</keyword>
<organism evidence="1 2">
    <name type="scientific">Glossina austeni</name>
    <name type="common">Savannah tsetse fly</name>
    <dbReference type="NCBI Taxonomy" id="7395"/>
    <lineage>
        <taxon>Eukaryota</taxon>
        <taxon>Metazoa</taxon>
        <taxon>Ecdysozoa</taxon>
        <taxon>Arthropoda</taxon>
        <taxon>Hexapoda</taxon>
        <taxon>Insecta</taxon>
        <taxon>Pterygota</taxon>
        <taxon>Neoptera</taxon>
        <taxon>Endopterygota</taxon>
        <taxon>Diptera</taxon>
        <taxon>Brachycera</taxon>
        <taxon>Muscomorpha</taxon>
        <taxon>Hippoboscoidea</taxon>
        <taxon>Glossinidae</taxon>
        <taxon>Glossina</taxon>
    </lineage>
</organism>
<proteinExistence type="predicted"/>
<dbReference type="AlphaFoldDB" id="A0A1A9VHJ8"/>
<sequence length="94" mass="10589">MTSCLTLIAKYTKANKPGHITICVCSKNTVKTHKMLHAIYSGLQMFILYNCERECAPLLHRIALQPKALYWSKSATPPPPPPPLIAPQYICHRD</sequence>
<reference evidence="1" key="1">
    <citation type="submission" date="2020-05" db="UniProtKB">
        <authorList>
            <consortium name="EnsemblMetazoa"/>
        </authorList>
    </citation>
    <scope>IDENTIFICATION</scope>
    <source>
        <strain evidence="1">TTRI</strain>
    </source>
</reference>
<accession>A0A1A9VHJ8</accession>
<name>A0A1A9VHJ8_GLOAU</name>
<dbReference type="VEuPathDB" id="VectorBase:GAUT037636"/>
<evidence type="ECO:0000313" key="2">
    <source>
        <dbReference type="Proteomes" id="UP000078200"/>
    </source>
</evidence>
<protein>
    <submittedName>
        <fullName evidence="1">Uncharacterized protein</fullName>
    </submittedName>
</protein>